<dbReference type="PANTHER" id="PTHR32119:SF2">
    <property type="entry name" value="OROTIDINE 5'-PHOSPHATE DECARBOXYLASE"/>
    <property type="match status" value="1"/>
</dbReference>
<feature type="binding site" evidence="7 9">
    <location>
        <position position="185"/>
    </location>
    <ligand>
        <name>substrate</name>
    </ligand>
</feature>
<reference evidence="12 13" key="1">
    <citation type="journal article" date="2016" name="Plant Pathol.">
        <title>Genetic characterization of strains named as Xanthomonas axonopodis pv. dieffenbachiae leads to a taxonomic revision of the X. axonopodis species complex.</title>
        <authorList>
            <person name="Constantin E.C."/>
            <person name="Cleenwerck I."/>
            <person name="Maes M."/>
            <person name="Baeyen S."/>
            <person name="Van Malderghem C."/>
            <person name="De Vos P."/>
            <person name="Cottyn B."/>
        </authorList>
    </citation>
    <scope>NUCLEOTIDE SEQUENCE [LARGE SCALE GENOMIC DNA]</scope>
    <source>
        <strain evidence="12 13">LMG 25940</strain>
    </source>
</reference>
<evidence type="ECO:0000256" key="6">
    <source>
        <dbReference type="ARBA" id="ARBA00049157"/>
    </source>
</evidence>
<feature type="binding site" evidence="7 9">
    <location>
        <position position="19"/>
    </location>
    <ligand>
        <name>substrate</name>
    </ligand>
</feature>
<dbReference type="CDD" id="cd04725">
    <property type="entry name" value="OMP_decarboxylase_like"/>
    <property type="match status" value="1"/>
</dbReference>
<dbReference type="GO" id="GO:0044205">
    <property type="term" value="P:'de novo' UMP biosynthetic process"/>
    <property type="evidence" value="ECO:0007669"/>
    <property type="project" value="UniProtKB-UniRule"/>
</dbReference>
<feature type="binding site" evidence="7">
    <location>
        <begin position="69"/>
        <end position="78"/>
    </location>
    <ligand>
        <name>substrate</name>
    </ligand>
</feature>
<dbReference type="EMBL" id="JPYI02000028">
    <property type="protein sequence ID" value="OQP81062.1"/>
    <property type="molecule type" value="Genomic_DNA"/>
</dbReference>
<dbReference type="InterPro" id="IPR001754">
    <property type="entry name" value="OMPdeCOase_dom"/>
</dbReference>
<feature type="domain" description="Orotidine 5'-phosphate decarboxylase" evidence="11">
    <location>
        <begin position="13"/>
        <end position="230"/>
    </location>
</feature>
<dbReference type="STRING" id="1437877.GCA_001564415_04158"/>
<dbReference type="PANTHER" id="PTHR32119">
    <property type="entry name" value="OROTIDINE 5'-PHOSPHATE DECARBOXYLASE"/>
    <property type="match status" value="1"/>
</dbReference>
<organism evidence="12 13">
    <name type="scientific">Xanthomonas phaseoli pv. dieffenbachiae</name>
    <dbReference type="NCBI Taxonomy" id="92828"/>
    <lineage>
        <taxon>Bacteria</taxon>
        <taxon>Pseudomonadati</taxon>
        <taxon>Pseudomonadota</taxon>
        <taxon>Gammaproteobacteria</taxon>
        <taxon>Lysobacterales</taxon>
        <taxon>Lysobacteraceae</taxon>
        <taxon>Xanthomonas</taxon>
    </lineage>
</organism>
<dbReference type="InterPro" id="IPR047596">
    <property type="entry name" value="OMPdecase_bac"/>
</dbReference>
<accession>A0A1V9HEM7</accession>
<dbReference type="FunFam" id="3.20.20.70:FF:000235">
    <property type="entry name" value="Orotidine 5'-phosphate decarboxylase"/>
    <property type="match status" value="1"/>
</dbReference>
<evidence type="ECO:0000313" key="13">
    <source>
        <dbReference type="Proteomes" id="UP000050546"/>
    </source>
</evidence>
<evidence type="ECO:0000256" key="4">
    <source>
        <dbReference type="ARBA" id="ARBA00022975"/>
    </source>
</evidence>
<dbReference type="GO" id="GO:0004590">
    <property type="term" value="F:orotidine-5'-phosphate decarboxylase activity"/>
    <property type="evidence" value="ECO:0007669"/>
    <property type="project" value="UniProtKB-UniRule"/>
</dbReference>
<feature type="active site" description="Proton donor" evidence="7">
    <location>
        <position position="71"/>
    </location>
</feature>
<comment type="catalytic activity">
    <reaction evidence="6 7 10">
        <text>orotidine 5'-phosphate + H(+) = UMP + CO2</text>
        <dbReference type="Rhea" id="RHEA:11596"/>
        <dbReference type="ChEBI" id="CHEBI:15378"/>
        <dbReference type="ChEBI" id="CHEBI:16526"/>
        <dbReference type="ChEBI" id="CHEBI:57538"/>
        <dbReference type="ChEBI" id="CHEBI:57865"/>
        <dbReference type="EC" id="4.1.1.23"/>
    </reaction>
</comment>
<dbReference type="UniPathway" id="UPA00070">
    <property type="reaction ID" value="UER00120"/>
</dbReference>
<dbReference type="GeneID" id="93993294"/>
<evidence type="ECO:0000259" key="11">
    <source>
        <dbReference type="SMART" id="SM00934"/>
    </source>
</evidence>
<evidence type="ECO:0000256" key="5">
    <source>
        <dbReference type="ARBA" id="ARBA00023239"/>
    </source>
</evidence>
<dbReference type="NCBIfam" id="TIGR01740">
    <property type="entry name" value="pyrF"/>
    <property type="match status" value="1"/>
</dbReference>
<feature type="binding site" evidence="7 9">
    <location>
        <position position="124"/>
    </location>
    <ligand>
        <name>substrate</name>
    </ligand>
</feature>
<evidence type="ECO:0000256" key="10">
    <source>
        <dbReference type="RuleBase" id="RU000512"/>
    </source>
</evidence>
<dbReference type="GO" id="GO:0005829">
    <property type="term" value="C:cytosol"/>
    <property type="evidence" value="ECO:0007669"/>
    <property type="project" value="TreeGrafter"/>
</dbReference>
<feature type="binding site" evidence="7 9">
    <location>
        <position position="41"/>
    </location>
    <ligand>
        <name>substrate</name>
    </ligand>
</feature>
<keyword evidence="5 7" id="KW-0456">Lyase</keyword>
<evidence type="ECO:0000256" key="2">
    <source>
        <dbReference type="ARBA" id="ARBA00004861"/>
    </source>
</evidence>
<evidence type="ECO:0000256" key="3">
    <source>
        <dbReference type="ARBA" id="ARBA00022793"/>
    </source>
</evidence>
<dbReference type="SMART" id="SM00934">
    <property type="entry name" value="OMPdecase"/>
    <property type="match status" value="1"/>
</dbReference>
<evidence type="ECO:0000256" key="8">
    <source>
        <dbReference type="PIRSR" id="PIRSR614732-1"/>
    </source>
</evidence>
<feature type="binding site" evidence="7 9">
    <location>
        <position position="215"/>
    </location>
    <ligand>
        <name>substrate</name>
    </ligand>
</feature>
<dbReference type="RefSeq" id="WP_057679824.1">
    <property type="nucleotide sequence ID" value="NZ_CP041380.1"/>
</dbReference>
<reference evidence="12 13" key="2">
    <citation type="journal article" date="2017" name="Plant Pathol.">
        <title>Pathogenicity and virulence gene content of Xanthomonas strains infecting Araceae, formerly known as Xanthomonas axonopodis pv. dieffenbachiae.</title>
        <authorList>
            <person name="Constantin E.C."/>
            <person name="Haegeman A."/>
            <person name="Van Vaerenbergh J."/>
            <person name="Baeyen S."/>
            <person name="Van Malderghem C."/>
            <person name="Maes M."/>
            <person name="Cottyn B."/>
        </authorList>
    </citation>
    <scope>NUCLEOTIDE SEQUENCE [LARGE SCALE GENOMIC DNA]</scope>
    <source>
        <strain evidence="12 13">LMG 25940</strain>
    </source>
</reference>
<gene>
    <name evidence="7" type="primary">pyrF</name>
    <name evidence="12" type="ORF">IM53_005910</name>
</gene>
<comment type="similarity">
    <text evidence="7">Belongs to the OMP decarboxylase family. Type 1 subfamily.</text>
</comment>
<comment type="caution">
    <text evidence="12">The sequence shown here is derived from an EMBL/GenBank/DDBJ whole genome shotgun (WGS) entry which is preliminary data.</text>
</comment>
<comment type="subunit">
    <text evidence="7">Homodimer.</text>
</comment>
<protein>
    <recommendedName>
        <fullName evidence="7">Orotidine 5'-phosphate decarboxylase</fullName>
        <ecNumber evidence="7">4.1.1.23</ecNumber>
    </recommendedName>
    <alternativeName>
        <fullName evidence="7">OMP decarboxylase</fullName>
        <shortName evidence="7">OMPDCase</shortName>
        <shortName evidence="7">OMPdecase</shortName>
    </alternativeName>
</protein>
<feature type="active site" description="For OMPdecase activity" evidence="8">
    <location>
        <position position="74"/>
    </location>
</feature>
<dbReference type="NCBIfam" id="NF001273">
    <property type="entry name" value="PRK00230.1"/>
    <property type="match status" value="1"/>
</dbReference>
<dbReference type="InterPro" id="IPR014732">
    <property type="entry name" value="OMPdecase"/>
</dbReference>
<dbReference type="AlphaFoldDB" id="A0A1V9HEM7"/>
<comment type="pathway">
    <text evidence="2 7 10">Pyrimidine metabolism; UMP biosynthesis via de novo pathway; UMP from orotate: step 2/2.</text>
</comment>
<feature type="active site" description="For OMPdecase activity" evidence="8">
    <location>
        <position position="71"/>
    </location>
</feature>
<sequence>MSRARLPLAAHERLIFALDVPSHDEAIAWVDRLGDSVSFYKIGMELLASGEYFHVLDALAKRDKRVFVDLKFFDIPATVAGTIRRLAQWPVSYCTVHGWHAGMLQAAADANHGDMRLLAVTVLTSMGRPDLAAMGIDREPVDVVVERALAAQAAGIDGVIASGQEAGPIRRATGPDFSIVCPGIRPGGPVGDDQQRTVGVAQAFTDGADAIVVGRPIRLASDPAAAANAIQDEIRAAVTQHRDRVEPLG</sequence>
<dbReference type="EC" id="4.1.1.23" evidence="7"/>
<name>A0A1V9HEM7_9XANT</name>
<dbReference type="HAMAP" id="MF_01200_B">
    <property type="entry name" value="OMPdecase_type1_B"/>
    <property type="match status" value="1"/>
</dbReference>
<dbReference type="Gene3D" id="3.20.20.70">
    <property type="entry name" value="Aldolase class I"/>
    <property type="match status" value="1"/>
</dbReference>
<dbReference type="Proteomes" id="UP000050546">
    <property type="component" value="Unassembled WGS sequence"/>
</dbReference>
<comment type="function">
    <text evidence="1 7">Catalyzes the decarboxylation of orotidine 5'-monophosphate (OMP) to uridine 5'-monophosphate (UMP).</text>
</comment>
<dbReference type="InterPro" id="IPR013785">
    <property type="entry name" value="Aldolase_TIM"/>
</dbReference>
<dbReference type="GO" id="GO:0006207">
    <property type="term" value="P:'de novo' pyrimidine nucleobase biosynthetic process"/>
    <property type="evidence" value="ECO:0007669"/>
    <property type="project" value="InterPro"/>
</dbReference>
<feature type="binding site" evidence="7 9">
    <location>
        <position position="194"/>
    </location>
    <ligand>
        <name>substrate</name>
    </ligand>
</feature>
<proteinExistence type="inferred from homology"/>
<dbReference type="InterPro" id="IPR018089">
    <property type="entry name" value="OMPdecase_AS"/>
</dbReference>
<dbReference type="InterPro" id="IPR011060">
    <property type="entry name" value="RibuloseP-bd_barrel"/>
</dbReference>
<evidence type="ECO:0000256" key="9">
    <source>
        <dbReference type="PIRSR" id="PIRSR614732-2"/>
    </source>
</evidence>
<dbReference type="Pfam" id="PF00215">
    <property type="entry name" value="OMPdecase"/>
    <property type="match status" value="1"/>
</dbReference>
<feature type="binding site" evidence="7 9">
    <location>
        <position position="214"/>
    </location>
    <ligand>
        <name>substrate</name>
    </ligand>
</feature>
<evidence type="ECO:0000313" key="12">
    <source>
        <dbReference type="EMBL" id="OQP81062.1"/>
    </source>
</evidence>
<keyword evidence="4 7" id="KW-0665">Pyrimidine biosynthesis</keyword>
<feature type="active site" description="For OMPdecase activity" evidence="8">
    <location>
        <position position="69"/>
    </location>
</feature>
<dbReference type="PROSITE" id="PS00156">
    <property type="entry name" value="OMPDECASE"/>
    <property type="match status" value="1"/>
</dbReference>
<dbReference type="SUPFAM" id="SSF51366">
    <property type="entry name" value="Ribulose-phoshate binding barrel"/>
    <property type="match status" value="1"/>
</dbReference>
<evidence type="ECO:0000256" key="7">
    <source>
        <dbReference type="HAMAP-Rule" id="MF_01200"/>
    </source>
</evidence>
<evidence type="ECO:0000256" key="1">
    <source>
        <dbReference type="ARBA" id="ARBA00002356"/>
    </source>
</evidence>
<keyword evidence="3 7" id="KW-0210">Decarboxylase</keyword>